<accession>A0ABR4FIR4</accession>
<evidence type="ECO:0000313" key="2">
    <source>
        <dbReference type="EMBL" id="KAL2783124.1"/>
    </source>
</evidence>
<name>A0ABR4FIR4_9EURO</name>
<dbReference type="EMBL" id="JBFTWV010000266">
    <property type="protein sequence ID" value="KAL2783124.1"/>
    <property type="molecule type" value="Genomic_DNA"/>
</dbReference>
<evidence type="ECO:0000313" key="3">
    <source>
        <dbReference type="Proteomes" id="UP001610563"/>
    </source>
</evidence>
<proteinExistence type="predicted"/>
<evidence type="ECO:0000256" key="1">
    <source>
        <dbReference type="SAM" id="Phobius"/>
    </source>
</evidence>
<keyword evidence="1" id="KW-0812">Transmembrane</keyword>
<organism evidence="2 3">
    <name type="scientific">Aspergillus keveii</name>
    <dbReference type="NCBI Taxonomy" id="714993"/>
    <lineage>
        <taxon>Eukaryota</taxon>
        <taxon>Fungi</taxon>
        <taxon>Dikarya</taxon>
        <taxon>Ascomycota</taxon>
        <taxon>Pezizomycotina</taxon>
        <taxon>Eurotiomycetes</taxon>
        <taxon>Eurotiomycetidae</taxon>
        <taxon>Eurotiales</taxon>
        <taxon>Aspergillaceae</taxon>
        <taxon>Aspergillus</taxon>
        <taxon>Aspergillus subgen. Nidulantes</taxon>
    </lineage>
</organism>
<keyword evidence="3" id="KW-1185">Reference proteome</keyword>
<protein>
    <submittedName>
        <fullName evidence="2">Uncharacterized protein</fullName>
    </submittedName>
</protein>
<gene>
    <name evidence="2" type="ORF">BJX66DRAFT_319102</name>
</gene>
<dbReference type="Proteomes" id="UP001610563">
    <property type="component" value="Unassembled WGS sequence"/>
</dbReference>
<comment type="caution">
    <text evidence="2">The sequence shown here is derived from an EMBL/GenBank/DDBJ whole genome shotgun (WGS) entry which is preliminary data.</text>
</comment>
<reference evidence="2 3" key="1">
    <citation type="submission" date="2024-07" db="EMBL/GenBank/DDBJ databases">
        <title>Section-level genome sequencing and comparative genomics of Aspergillus sections Usti and Cavernicolus.</title>
        <authorList>
            <consortium name="Lawrence Berkeley National Laboratory"/>
            <person name="Nybo J.L."/>
            <person name="Vesth T.C."/>
            <person name="Theobald S."/>
            <person name="Frisvad J.C."/>
            <person name="Larsen T.O."/>
            <person name="Kjaerboelling I."/>
            <person name="Rothschild-Mancinelli K."/>
            <person name="Lyhne E.K."/>
            <person name="Kogle M.E."/>
            <person name="Barry K."/>
            <person name="Clum A."/>
            <person name="Na H."/>
            <person name="Ledsgaard L."/>
            <person name="Lin J."/>
            <person name="Lipzen A."/>
            <person name="Kuo A."/>
            <person name="Riley R."/>
            <person name="Mondo S."/>
            <person name="Labutti K."/>
            <person name="Haridas S."/>
            <person name="Pangalinan J."/>
            <person name="Salamov A.A."/>
            <person name="Simmons B.A."/>
            <person name="Magnuson J.K."/>
            <person name="Chen J."/>
            <person name="Drula E."/>
            <person name="Henrissat B."/>
            <person name="Wiebenga A."/>
            <person name="Lubbers R.J."/>
            <person name="Gomes A.C."/>
            <person name="Makela M.R."/>
            <person name="Stajich J."/>
            <person name="Grigoriev I.V."/>
            <person name="Mortensen U.H."/>
            <person name="De Vries R.P."/>
            <person name="Baker S.E."/>
            <person name="Andersen M.R."/>
        </authorList>
    </citation>
    <scope>NUCLEOTIDE SEQUENCE [LARGE SCALE GENOMIC DNA]</scope>
    <source>
        <strain evidence="2 3">CBS 209.92</strain>
    </source>
</reference>
<keyword evidence="1" id="KW-1133">Transmembrane helix</keyword>
<keyword evidence="1" id="KW-0472">Membrane</keyword>
<feature type="transmembrane region" description="Helical" evidence="1">
    <location>
        <begin position="37"/>
        <end position="59"/>
    </location>
</feature>
<sequence length="100" mass="10730">MVNSPGTRTGVSKTRGSNAYFHCPDHALVDFSPITSFPFQLIVGVIYAASTAPVCVAILTRPTNLKSLTLKLQSTQLTVPLDDVTRSCGRTLASTFHAYS</sequence>